<gene>
    <name evidence="1" type="ORF">BD410DRAFT_842224</name>
</gene>
<dbReference type="OrthoDB" id="3362494at2759"/>
<dbReference type="VEuPathDB" id="FungiDB:BD410DRAFT_842224"/>
<accession>A0A4Y7PV92</accession>
<evidence type="ECO:0000313" key="2">
    <source>
        <dbReference type="Proteomes" id="UP000294933"/>
    </source>
</evidence>
<proteinExistence type="predicted"/>
<dbReference type="STRING" id="50990.A0A4Y7PV92"/>
<dbReference type="Proteomes" id="UP000294933">
    <property type="component" value="Unassembled WGS sequence"/>
</dbReference>
<keyword evidence="2" id="KW-1185">Reference proteome</keyword>
<dbReference type="AlphaFoldDB" id="A0A4Y7PV92"/>
<reference evidence="1 2" key="1">
    <citation type="submission" date="2018-06" db="EMBL/GenBank/DDBJ databases">
        <title>A transcriptomic atlas of mushroom development highlights an independent origin of complex multicellularity.</title>
        <authorList>
            <consortium name="DOE Joint Genome Institute"/>
            <person name="Krizsan K."/>
            <person name="Almasi E."/>
            <person name="Merenyi Z."/>
            <person name="Sahu N."/>
            <person name="Viragh M."/>
            <person name="Koszo T."/>
            <person name="Mondo S."/>
            <person name="Kiss B."/>
            <person name="Balint B."/>
            <person name="Kues U."/>
            <person name="Barry K."/>
            <person name="Hegedus J.C."/>
            <person name="Henrissat B."/>
            <person name="Johnson J."/>
            <person name="Lipzen A."/>
            <person name="Ohm R."/>
            <person name="Nagy I."/>
            <person name="Pangilinan J."/>
            <person name="Yan J."/>
            <person name="Xiong Y."/>
            <person name="Grigoriev I.V."/>
            <person name="Hibbett D.S."/>
            <person name="Nagy L.G."/>
        </authorList>
    </citation>
    <scope>NUCLEOTIDE SEQUENCE [LARGE SCALE GENOMIC DNA]</scope>
    <source>
        <strain evidence="1 2">SZMC22713</strain>
    </source>
</reference>
<sequence length="271" mass="30384">MLVPTRAVEVSSTELVTRVPWRWLHAITHKSPPTGRCTIATSSCEDSHNHRPVADTIISLKLCRLQGASTPTTTNPNHFSSSGFSESCQPFTTSSIPDFPHVTSTSYGTSSHGQPSPTLAFHSIYAAYLRSVHATEHIVLSFIRLQDTQAPGNTSIPSRLKSWIKGYPGILVPLQQFDHLRTELDLNESARNVRLAQRKSLILRFTQLSTTLHFDTQLKAFTEWLNQPAEMQCTLKRGQKALHSFGWDTSPVMGDEEVMEDSFMDVFYDPR</sequence>
<organism evidence="1 2">
    <name type="scientific">Rickenella mellea</name>
    <dbReference type="NCBI Taxonomy" id="50990"/>
    <lineage>
        <taxon>Eukaryota</taxon>
        <taxon>Fungi</taxon>
        <taxon>Dikarya</taxon>
        <taxon>Basidiomycota</taxon>
        <taxon>Agaricomycotina</taxon>
        <taxon>Agaricomycetes</taxon>
        <taxon>Hymenochaetales</taxon>
        <taxon>Rickenellaceae</taxon>
        <taxon>Rickenella</taxon>
    </lineage>
</organism>
<name>A0A4Y7PV92_9AGAM</name>
<protein>
    <submittedName>
        <fullName evidence="1">Uncharacterized protein</fullName>
    </submittedName>
</protein>
<dbReference type="EMBL" id="ML170198">
    <property type="protein sequence ID" value="TDL19323.1"/>
    <property type="molecule type" value="Genomic_DNA"/>
</dbReference>
<evidence type="ECO:0000313" key="1">
    <source>
        <dbReference type="EMBL" id="TDL19323.1"/>
    </source>
</evidence>